<evidence type="ECO:0000313" key="4">
    <source>
        <dbReference type="EMBL" id="ABC45029.1"/>
    </source>
</evidence>
<dbReference type="Proteomes" id="UP000008674">
    <property type="component" value="Chromosome"/>
</dbReference>
<proteinExistence type="predicted"/>
<name>Q2S381_SALRD</name>
<dbReference type="PROSITE" id="PS50983">
    <property type="entry name" value="FE_B12_PBP"/>
    <property type="match status" value="1"/>
</dbReference>
<dbReference type="OrthoDB" id="9816357at2"/>
<evidence type="ECO:0000256" key="2">
    <source>
        <dbReference type="SAM" id="MobiDB-lite"/>
    </source>
</evidence>
<dbReference type="NCBIfam" id="NF038402">
    <property type="entry name" value="TroA_like"/>
    <property type="match status" value="1"/>
</dbReference>
<keyword evidence="1" id="KW-0732">Signal</keyword>
<dbReference type="STRING" id="309807.SRU_1225"/>
<dbReference type="eggNOG" id="COG0614">
    <property type="taxonomic scope" value="Bacteria"/>
</dbReference>
<sequence length="350" mass="36769">MCPAARTLPTPFPPRSTSGPVAAFPFPALFMTSRSLGLLLFLVVLTGGCGDPAPDDGPRTVTDALDRTVALDPPVQRVVSLAPNLTEIAHAAGAGDRLVAITSSGDHPPSVDTLPHVSALPVDFEAVAAQEPDLVLATDQINAPGDTDTFEALNVPIYFFSFGSVGDILTSIETMGQLLGTEAAAADSAAALQSSLDALRARTGSLPDAERPRVLVLVGDDTLYSFGRGSYVHTLVRAAGGTSITADIENQAPTLSDEYVLQEKPDVILGLWGRDYDPDRLLDLHPTWDVVPAVQNDRVLSLPTSLIARPGPRVLQGARRLARYLHPDRVSAPSDSTGRLSSSMSSPAAP</sequence>
<evidence type="ECO:0000313" key="5">
    <source>
        <dbReference type="Proteomes" id="UP000008674"/>
    </source>
</evidence>
<feature type="region of interest" description="Disordered" evidence="2">
    <location>
        <begin position="329"/>
        <end position="350"/>
    </location>
</feature>
<dbReference type="PANTHER" id="PTHR30535:SF34">
    <property type="entry name" value="MOLYBDATE-BINDING PROTEIN MOLA"/>
    <property type="match status" value="1"/>
</dbReference>
<dbReference type="InterPro" id="IPR050902">
    <property type="entry name" value="ABC_Transporter_SBP"/>
</dbReference>
<dbReference type="InterPro" id="IPR054828">
    <property type="entry name" value="Vit_B12_bind_prot"/>
</dbReference>
<dbReference type="Gene3D" id="3.40.50.1980">
    <property type="entry name" value="Nitrogenase molybdenum iron protein domain"/>
    <property type="match status" value="2"/>
</dbReference>
<dbReference type="InterPro" id="IPR002491">
    <property type="entry name" value="ABC_transptr_periplasmic_BD"/>
</dbReference>
<evidence type="ECO:0000256" key="1">
    <source>
        <dbReference type="ARBA" id="ARBA00022729"/>
    </source>
</evidence>
<evidence type="ECO:0000259" key="3">
    <source>
        <dbReference type="PROSITE" id="PS50983"/>
    </source>
</evidence>
<dbReference type="PANTHER" id="PTHR30535">
    <property type="entry name" value="VITAMIN B12-BINDING PROTEIN"/>
    <property type="match status" value="1"/>
</dbReference>
<organism evidence="4 5">
    <name type="scientific">Salinibacter ruber (strain DSM 13855 / M31)</name>
    <dbReference type="NCBI Taxonomy" id="309807"/>
    <lineage>
        <taxon>Bacteria</taxon>
        <taxon>Pseudomonadati</taxon>
        <taxon>Rhodothermota</taxon>
        <taxon>Rhodothermia</taxon>
        <taxon>Rhodothermales</taxon>
        <taxon>Salinibacteraceae</taxon>
        <taxon>Salinibacter</taxon>
    </lineage>
</organism>
<keyword evidence="5" id="KW-1185">Reference proteome</keyword>
<dbReference type="Pfam" id="PF01497">
    <property type="entry name" value="Peripla_BP_2"/>
    <property type="match status" value="1"/>
</dbReference>
<feature type="domain" description="Fe/B12 periplasmic-binding" evidence="3">
    <location>
        <begin position="77"/>
        <end position="329"/>
    </location>
</feature>
<dbReference type="AlphaFoldDB" id="Q2S381"/>
<dbReference type="HOGENOM" id="CLU_038034_2_5_10"/>
<dbReference type="PATRIC" id="fig|309807.25.peg.1273"/>
<dbReference type="SUPFAM" id="SSF53807">
    <property type="entry name" value="Helical backbone' metal receptor"/>
    <property type="match status" value="1"/>
</dbReference>
<dbReference type="EnsemblBacteria" id="ABC45029">
    <property type="protein sequence ID" value="ABC45029"/>
    <property type="gene ID" value="SRU_1225"/>
</dbReference>
<gene>
    <name evidence="4" type="ordered locus">SRU_1225</name>
</gene>
<protein>
    <submittedName>
        <fullName evidence="4">Periplasmic binding protein, putative</fullName>
    </submittedName>
</protein>
<accession>Q2S381</accession>
<dbReference type="EMBL" id="CP000159">
    <property type="protein sequence ID" value="ABC45029.1"/>
    <property type="molecule type" value="Genomic_DNA"/>
</dbReference>
<feature type="compositionally biased region" description="Polar residues" evidence="2">
    <location>
        <begin position="333"/>
        <end position="350"/>
    </location>
</feature>
<dbReference type="KEGG" id="sru:SRU_1225"/>
<reference evidence="4 5" key="1">
    <citation type="journal article" date="2005" name="Proc. Natl. Acad. Sci. U.S.A.">
        <title>The genome of Salinibacter ruber: convergence and gene exchange among hyperhalophilic bacteria and archaea.</title>
        <authorList>
            <person name="Mongodin E.F."/>
            <person name="Nelson K.E."/>
            <person name="Daugherty S."/>
            <person name="Deboy R.T."/>
            <person name="Wister J."/>
            <person name="Khouri H."/>
            <person name="Weidman J."/>
            <person name="Walsh D.A."/>
            <person name="Papke R.T."/>
            <person name="Sanchez Perez G."/>
            <person name="Sharma A.K."/>
            <person name="Nesbo C.L."/>
            <person name="MacLeod D."/>
            <person name="Bapteste E."/>
            <person name="Doolittle W.F."/>
            <person name="Charlebois R.L."/>
            <person name="Legault B."/>
            <person name="Rodriguez-Valera F."/>
        </authorList>
    </citation>
    <scope>NUCLEOTIDE SEQUENCE [LARGE SCALE GENOMIC DNA]</scope>
    <source>
        <strain evidence="5">DSM 13855 / CECT 5946 / M31</strain>
    </source>
</reference>